<gene>
    <name evidence="7" type="primary">ptc4</name>
    <name evidence="7" type="ORF">CFIMG_005083RAa</name>
</gene>
<evidence type="ECO:0000256" key="5">
    <source>
        <dbReference type="SAM" id="MobiDB-lite"/>
    </source>
</evidence>
<evidence type="ECO:0000256" key="1">
    <source>
        <dbReference type="ARBA" id="ARBA00022723"/>
    </source>
</evidence>
<feature type="domain" description="PPM-type phosphatase" evidence="6">
    <location>
        <begin position="180"/>
        <end position="554"/>
    </location>
</feature>
<evidence type="ECO:0000256" key="4">
    <source>
        <dbReference type="RuleBase" id="RU003465"/>
    </source>
</evidence>
<dbReference type="SMART" id="SM00332">
    <property type="entry name" value="PP2Cc"/>
    <property type="match status" value="1"/>
</dbReference>
<dbReference type="PANTHER" id="PTHR13832:SF589">
    <property type="entry name" value="[PYRUVATE DEHYDROGENASE [ACETYL-TRANSFERRING]]-PHOSPHATASE 2, MITOCHONDRIAL"/>
    <property type="match status" value="1"/>
</dbReference>
<dbReference type="PANTHER" id="PTHR13832">
    <property type="entry name" value="PROTEIN PHOSPHATASE 2C"/>
    <property type="match status" value="1"/>
</dbReference>
<feature type="region of interest" description="Disordered" evidence="5">
    <location>
        <begin position="341"/>
        <end position="368"/>
    </location>
</feature>
<comment type="similarity">
    <text evidence="4">Belongs to the PP2C family.</text>
</comment>
<keyword evidence="2 4" id="KW-0378">Hydrolase</keyword>
<reference evidence="7 8" key="1">
    <citation type="journal article" date="2013" name="Fungal Biol.">
        <title>Analysis of microsatellite markers in the genome of the plant pathogen Ceratocystis fimbriata.</title>
        <authorList>
            <person name="Simpson M.C."/>
            <person name="Wilken P.M."/>
            <person name="Coetzee M.P."/>
            <person name="Wingfield M.J."/>
            <person name="Wingfield B.D."/>
        </authorList>
    </citation>
    <scope>NUCLEOTIDE SEQUENCE [LARGE SCALE GENOMIC DNA]</scope>
    <source>
        <strain evidence="7 8">CBS 114723</strain>
    </source>
</reference>
<protein>
    <submittedName>
        <fullName evidence="7">Protein phosphatase 2C-like protein 4</fullName>
    </submittedName>
</protein>
<reference evidence="7 8" key="2">
    <citation type="journal article" date="2013" name="IMA Fungus">
        <title>IMA Genome-F 1: Ceratocystis fimbriata: Draft nuclear genome sequence for the plant pathogen, Ceratocystis fimbriata.</title>
        <authorList>
            <person name="Wilken P.M."/>
            <person name="Steenkamp E.T."/>
            <person name="Wingfield M.J."/>
            <person name="de Beer Z.W."/>
            <person name="Wingfield B.D."/>
        </authorList>
    </citation>
    <scope>NUCLEOTIDE SEQUENCE [LARGE SCALE GENOMIC DNA]</scope>
    <source>
        <strain evidence="7 8">CBS 114723</strain>
    </source>
</reference>
<organism evidence="7 8">
    <name type="scientific">Ceratocystis fimbriata CBS 114723</name>
    <dbReference type="NCBI Taxonomy" id="1035309"/>
    <lineage>
        <taxon>Eukaryota</taxon>
        <taxon>Fungi</taxon>
        <taxon>Dikarya</taxon>
        <taxon>Ascomycota</taxon>
        <taxon>Pezizomycotina</taxon>
        <taxon>Sordariomycetes</taxon>
        <taxon>Hypocreomycetidae</taxon>
        <taxon>Microascales</taxon>
        <taxon>Ceratocystidaceae</taxon>
        <taxon>Ceratocystis</taxon>
    </lineage>
</organism>
<keyword evidence="1" id="KW-0479">Metal-binding</keyword>
<accession>A0A2C5X4V4</accession>
<feature type="compositionally biased region" description="Polar residues" evidence="5">
    <location>
        <begin position="105"/>
        <end position="115"/>
    </location>
</feature>
<comment type="caution">
    <text evidence="7">The sequence shown here is derived from an EMBL/GenBank/DDBJ whole genome shotgun (WGS) entry which is preliminary data.</text>
</comment>
<keyword evidence="8" id="KW-1185">Reference proteome</keyword>
<evidence type="ECO:0000259" key="6">
    <source>
        <dbReference type="PROSITE" id="PS51746"/>
    </source>
</evidence>
<dbReference type="InterPro" id="IPR036457">
    <property type="entry name" value="PPM-type-like_dom_sf"/>
</dbReference>
<dbReference type="GO" id="GO:0046872">
    <property type="term" value="F:metal ion binding"/>
    <property type="evidence" value="ECO:0007669"/>
    <property type="project" value="UniProtKB-KW"/>
</dbReference>
<evidence type="ECO:0000256" key="3">
    <source>
        <dbReference type="ARBA" id="ARBA00022912"/>
    </source>
</evidence>
<dbReference type="InterPro" id="IPR000222">
    <property type="entry name" value="PP2C_BS"/>
</dbReference>
<dbReference type="InterPro" id="IPR015655">
    <property type="entry name" value="PP2C"/>
</dbReference>
<dbReference type="Pfam" id="PF00481">
    <property type="entry name" value="PP2C"/>
    <property type="match status" value="1"/>
</dbReference>
<dbReference type="STRING" id="1035309.A0A2C5X4V4"/>
<proteinExistence type="inferred from homology"/>
<dbReference type="PROSITE" id="PS51746">
    <property type="entry name" value="PPM_2"/>
    <property type="match status" value="1"/>
</dbReference>
<dbReference type="OrthoDB" id="416093at2759"/>
<name>A0A2C5X4V4_9PEZI</name>
<dbReference type="CDD" id="cd00143">
    <property type="entry name" value="PP2Cc"/>
    <property type="match status" value="1"/>
</dbReference>
<keyword evidence="3 4" id="KW-0904">Protein phosphatase</keyword>
<sequence>MSLFFRARRGLSNSCQCPHPRRHIAETCLRPSGCPMTSHSIYSNFSAITSAIPVAALPVSAPSTLALPSQRRFFHDYFITHLPSSSMHPDSRSGPGHRLPRHASTPHSPQAQGQTPNPEPAPALPPNISNRDLTVVRIPLRRAKHHFGHANSRGTRPYNEDTNTVGTVSIPAFAKRGPVSVQLNTPEVMGEATNADSAYGDPQVFYFGVFDGHGGTQCSDFLRDELHGYIEEAAVTLGLQSSLKKSPTTGSRATAAASAIATGTDDNGLIDPPVDPLPLCKDLVQEYKQAIGGYFRRFVPRYFVDMYQAEPPIQTTIESVLMYSFLRADLDFVKAQARLPEHDSVSHDRPLNSDEYLGEPNHVPPSGHGIGTNVRFKGGSTASIAMVSTPTPAPFWHPKTSSTMVVAHVGDTRVLLCETLTGQARPVTSDHRPSMPSEERRLRRYAPATSLVSGDSFGEERIAGLANSRAFGDVQSKRIGVSAEPDITRTEMGPAEYSFLVLVSDGVSGTLSDQEIVDVVKEAKTPEQGAQDIVDYATEVSSNGDNATCLVVRLGGWERRQEGGVGSFGTKEIREVRRSEAMNPRMRRQ</sequence>
<dbReference type="Gene3D" id="3.60.40.10">
    <property type="entry name" value="PPM-type phosphatase domain"/>
    <property type="match status" value="1"/>
</dbReference>
<dbReference type="PROSITE" id="PS01032">
    <property type="entry name" value="PPM_1"/>
    <property type="match status" value="1"/>
</dbReference>
<evidence type="ECO:0000256" key="2">
    <source>
        <dbReference type="ARBA" id="ARBA00022801"/>
    </source>
</evidence>
<dbReference type="Proteomes" id="UP000222788">
    <property type="component" value="Unassembled WGS sequence"/>
</dbReference>
<dbReference type="InterPro" id="IPR001932">
    <property type="entry name" value="PPM-type_phosphatase-like_dom"/>
</dbReference>
<dbReference type="AlphaFoldDB" id="A0A2C5X4V4"/>
<dbReference type="GO" id="GO:0004722">
    <property type="term" value="F:protein serine/threonine phosphatase activity"/>
    <property type="evidence" value="ECO:0007669"/>
    <property type="project" value="InterPro"/>
</dbReference>
<dbReference type="SUPFAM" id="SSF81606">
    <property type="entry name" value="PP2C-like"/>
    <property type="match status" value="1"/>
</dbReference>
<evidence type="ECO:0000313" key="7">
    <source>
        <dbReference type="EMBL" id="PHH53032.1"/>
    </source>
</evidence>
<evidence type="ECO:0000313" key="8">
    <source>
        <dbReference type="Proteomes" id="UP000222788"/>
    </source>
</evidence>
<dbReference type="EMBL" id="APWK03000051">
    <property type="protein sequence ID" value="PHH53032.1"/>
    <property type="molecule type" value="Genomic_DNA"/>
</dbReference>
<feature type="compositionally biased region" description="Basic and acidic residues" evidence="5">
    <location>
        <begin position="341"/>
        <end position="352"/>
    </location>
</feature>
<feature type="region of interest" description="Disordered" evidence="5">
    <location>
        <begin position="85"/>
        <end position="129"/>
    </location>
</feature>